<dbReference type="EMBL" id="CP119954">
    <property type="protein sequence ID" value="WFC96568.1"/>
    <property type="molecule type" value="Genomic_DNA"/>
</dbReference>
<evidence type="ECO:0000313" key="3">
    <source>
        <dbReference type="Proteomes" id="UP001216638"/>
    </source>
</evidence>
<dbReference type="AlphaFoldDB" id="A0AAF0DUW5"/>
<reference evidence="2" key="1">
    <citation type="submission" date="2023-03" db="EMBL/GenBank/DDBJ databases">
        <title>Mating type loci evolution in Malassezia.</title>
        <authorList>
            <person name="Coelho M.A."/>
        </authorList>
    </citation>
    <scope>NUCLEOTIDE SEQUENCE</scope>
    <source>
        <strain evidence="2">CBS 14135</strain>
    </source>
</reference>
<feature type="region of interest" description="Disordered" evidence="1">
    <location>
        <begin position="393"/>
        <end position="422"/>
    </location>
</feature>
<keyword evidence="3" id="KW-1185">Reference proteome</keyword>
<sequence>MATDMRPAAPHGRVSTAASKLMFPPLHHTDDPRFHNPILQHPLLDSEQLPIPALDGEVVQVPEHLLPPTEDLDSDTLPIEQHPSYPFGNPFFIHHAPSTLQPAGSSQPKMDPRMHSKLAMHAVHDSAREDVLMRVASGSASARAAIEDKKNDTDADEEAHIGVPSYTLHPDGSVSLAPHLQMRAQVVSVPKPPTWPFPHFGPGPSTRPYAALFRSAWSHDAGAEVSIWADFALEQLVPRPRPDSYTLPSSLKHPYARSERRSPRSSTRRARPSDIPPALGAETAAMDHFWLDGVDSEFAAALDDYEDGTASWTSSAMATLSADMDAIDELERGAGNARRGPRSRHVSSAWMQDRHDFCQTLRTVCARKEHSALLKRRHEHAASPADFVEARKKHRMDARAGPPGEDPNGWVWGVSRALDRPA</sequence>
<protein>
    <submittedName>
        <fullName evidence="2">Uncharacterized protein</fullName>
    </submittedName>
</protein>
<accession>A0AAF0DUW5</accession>
<evidence type="ECO:0000256" key="1">
    <source>
        <dbReference type="SAM" id="MobiDB-lite"/>
    </source>
</evidence>
<name>A0AAF0DUW5_9BASI</name>
<feature type="region of interest" description="Disordered" evidence="1">
    <location>
        <begin position="242"/>
        <end position="278"/>
    </location>
</feature>
<organism evidence="2 3">
    <name type="scientific">Malassezia brasiliensis</name>
    <dbReference type="NCBI Taxonomy" id="1821822"/>
    <lineage>
        <taxon>Eukaryota</taxon>
        <taxon>Fungi</taxon>
        <taxon>Dikarya</taxon>
        <taxon>Basidiomycota</taxon>
        <taxon>Ustilaginomycotina</taxon>
        <taxon>Malasseziomycetes</taxon>
        <taxon>Malasseziales</taxon>
        <taxon>Malasseziaceae</taxon>
        <taxon>Malassezia</taxon>
    </lineage>
</organism>
<proteinExistence type="predicted"/>
<evidence type="ECO:0000313" key="2">
    <source>
        <dbReference type="EMBL" id="WFC96568.1"/>
    </source>
</evidence>
<dbReference type="Proteomes" id="UP001216638">
    <property type="component" value="Chromosome 4"/>
</dbReference>
<gene>
    <name evidence="2" type="ORF">MBRA1_003229</name>
</gene>